<name>A0A812RHT1_9DINO</name>
<proteinExistence type="predicted"/>
<dbReference type="Pfam" id="PF01504">
    <property type="entry name" value="PIP5K"/>
    <property type="match status" value="1"/>
</dbReference>
<dbReference type="InterPro" id="IPR023610">
    <property type="entry name" value="PInositol-4/5-P-5/4-kinase"/>
</dbReference>
<dbReference type="InterPro" id="IPR002498">
    <property type="entry name" value="PInositol-4-P-4/5-kinase_core"/>
</dbReference>
<feature type="compositionally biased region" description="Low complexity" evidence="2">
    <location>
        <begin position="441"/>
        <end position="451"/>
    </location>
</feature>
<keyword evidence="1" id="KW-0418">Kinase</keyword>
<dbReference type="Gene3D" id="3.30.800.10">
    <property type="entry name" value="Phosphatidylinositol Phosphate Kinase II Beta"/>
    <property type="match status" value="1"/>
</dbReference>
<organism evidence="4 5">
    <name type="scientific">Symbiodinium natans</name>
    <dbReference type="NCBI Taxonomy" id="878477"/>
    <lineage>
        <taxon>Eukaryota</taxon>
        <taxon>Sar</taxon>
        <taxon>Alveolata</taxon>
        <taxon>Dinophyceae</taxon>
        <taxon>Suessiales</taxon>
        <taxon>Symbiodiniaceae</taxon>
        <taxon>Symbiodinium</taxon>
    </lineage>
</organism>
<dbReference type="Proteomes" id="UP000604046">
    <property type="component" value="Unassembled WGS sequence"/>
</dbReference>
<evidence type="ECO:0000313" key="5">
    <source>
        <dbReference type="Proteomes" id="UP000604046"/>
    </source>
</evidence>
<keyword evidence="1" id="KW-0067">ATP-binding</keyword>
<reference evidence="4" key="1">
    <citation type="submission" date="2021-02" db="EMBL/GenBank/DDBJ databases">
        <authorList>
            <person name="Dougan E. K."/>
            <person name="Rhodes N."/>
            <person name="Thang M."/>
            <person name="Chan C."/>
        </authorList>
    </citation>
    <scope>NUCLEOTIDE SEQUENCE</scope>
</reference>
<keyword evidence="1" id="KW-0547">Nucleotide-binding</keyword>
<dbReference type="PROSITE" id="PS51455">
    <property type="entry name" value="PIPK"/>
    <property type="match status" value="1"/>
</dbReference>
<dbReference type="InterPro" id="IPR027483">
    <property type="entry name" value="PInositol-4-P-4/5-kinase_C_sf"/>
</dbReference>
<dbReference type="Gene3D" id="3.30.810.10">
    <property type="entry name" value="2-Layer Sandwich"/>
    <property type="match status" value="1"/>
</dbReference>
<keyword evidence="5" id="KW-1185">Reference proteome</keyword>
<protein>
    <submittedName>
        <fullName evidence="4">MSS4 protein</fullName>
    </submittedName>
</protein>
<dbReference type="GO" id="GO:0005886">
    <property type="term" value="C:plasma membrane"/>
    <property type="evidence" value="ECO:0007669"/>
    <property type="project" value="TreeGrafter"/>
</dbReference>
<dbReference type="SMART" id="SM00330">
    <property type="entry name" value="PIPKc"/>
    <property type="match status" value="1"/>
</dbReference>
<gene>
    <name evidence="4" type="primary">MSS4</name>
    <name evidence="4" type="ORF">SNAT2548_LOCUS23794</name>
</gene>
<sequence>MFRLSAQATGRAFLGPPQPAVLLQGNESMSMASILADLEAGDAKMFWAYGRERAENVLCGSVKHFGIESYKLHCDQHLQKIRDVFKVPSPEEILESNNINLDKAEEGSGKSGAKMLFSNDKKYIIKTMSARDIRALTPAIHKYTMHILNHASTSLMMRFYALMEDSSGQFWIISNNWLPVNFPIVWDLKGSTAGRSNGLHDHGQKDNDWTKAGKEIALAPAQRTQVLGALESDSKMLSDVNLIDYSLITGLLVYALSPCNGQGQPSCVAPVCHPTAGCGETAYKLGDYFNLIPQVFCHGEHPKPPQLELGTKCTAALTTALTVHVACFGMIDLLKPYDAKSKAEYVVTLGAFGRGVSVQPAEGYAERFFHFMHSAAFPKKASEGTVELAFDSKMCKTWGSRGEEDGGFPVVTTVVLIVLVAGGVSLAAWYYMSQSPPSPPASGSAPVGDPSQSAYPQGYAGDPQGAHPEGYPQHYQQGDQQGYGGYAGGYGSPNAWAPASYPPPAYPA</sequence>
<dbReference type="EMBL" id="CAJNDS010002335">
    <property type="protein sequence ID" value="CAE7437829.1"/>
    <property type="molecule type" value="Genomic_DNA"/>
</dbReference>
<keyword evidence="1" id="KW-0808">Transferase</keyword>
<evidence type="ECO:0000256" key="1">
    <source>
        <dbReference type="PROSITE-ProRule" id="PRU00781"/>
    </source>
</evidence>
<dbReference type="AlphaFoldDB" id="A0A812RHT1"/>
<feature type="compositionally biased region" description="Low complexity" evidence="2">
    <location>
        <begin position="470"/>
        <end position="480"/>
    </location>
</feature>
<accession>A0A812RHT1</accession>
<dbReference type="GO" id="GO:0016308">
    <property type="term" value="F:1-phosphatidylinositol-4-phosphate 5-kinase activity"/>
    <property type="evidence" value="ECO:0007669"/>
    <property type="project" value="TreeGrafter"/>
</dbReference>
<evidence type="ECO:0000256" key="2">
    <source>
        <dbReference type="SAM" id="MobiDB-lite"/>
    </source>
</evidence>
<dbReference type="PANTHER" id="PTHR23086">
    <property type="entry name" value="PHOSPHATIDYLINOSITOL-4-PHOSPHATE 5-KINASE"/>
    <property type="match status" value="1"/>
</dbReference>
<dbReference type="PANTHER" id="PTHR23086:SF8">
    <property type="entry name" value="PHOSPHATIDYLINOSITOL 5-PHOSPHATE 4-KINASE, ISOFORM A"/>
    <property type="match status" value="1"/>
</dbReference>
<dbReference type="GO" id="GO:0046854">
    <property type="term" value="P:phosphatidylinositol phosphate biosynthetic process"/>
    <property type="evidence" value="ECO:0007669"/>
    <property type="project" value="TreeGrafter"/>
</dbReference>
<feature type="region of interest" description="Disordered" evidence="2">
    <location>
        <begin position="439"/>
        <end position="487"/>
    </location>
</feature>
<dbReference type="InterPro" id="IPR027484">
    <property type="entry name" value="PInositol-4-P-5-kinase_N"/>
</dbReference>
<dbReference type="GO" id="GO:0005524">
    <property type="term" value="F:ATP binding"/>
    <property type="evidence" value="ECO:0007669"/>
    <property type="project" value="UniProtKB-UniRule"/>
</dbReference>
<comment type="caution">
    <text evidence="4">The sequence shown here is derived from an EMBL/GenBank/DDBJ whole genome shotgun (WGS) entry which is preliminary data.</text>
</comment>
<evidence type="ECO:0000259" key="3">
    <source>
        <dbReference type="PROSITE" id="PS51455"/>
    </source>
</evidence>
<dbReference type="SUPFAM" id="SSF56104">
    <property type="entry name" value="SAICAR synthase-like"/>
    <property type="match status" value="1"/>
</dbReference>
<dbReference type="OrthoDB" id="20783at2759"/>
<evidence type="ECO:0000313" key="4">
    <source>
        <dbReference type="EMBL" id="CAE7437829.1"/>
    </source>
</evidence>
<feature type="domain" description="PIPK" evidence="3">
    <location>
        <begin position="4"/>
        <end position="376"/>
    </location>
</feature>